<evidence type="ECO:0000256" key="1">
    <source>
        <dbReference type="SAM" id="MobiDB-lite"/>
    </source>
</evidence>
<dbReference type="AlphaFoldDB" id="A0AAV2PQD6"/>
<feature type="compositionally biased region" description="Basic and acidic residues" evidence="1">
    <location>
        <begin position="250"/>
        <end position="269"/>
    </location>
</feature>
<dbReference type="Gene3D" id="3.30.530.20">
    <property type="match status" value="1"/>
</dbReference>
<evidence type="ECO:0000313" key="3">
    <source>
        <dbReference type="EMBL" id="CAL4062019.1"/>
    </source>
</evidence>
<dbReference type="InterPro" id="IPR055261">
    <property type="entry name" value="PI_transfer_N"/>
</dbReference>
<proteinExistence type="predicted"/>
<feature type="non-terminal residue" evidence="3">
    <location>
        <position position="328"/>
    </location>
</feature>
<dbReference type="EMBL" id="CAXKWB010000710">
    <property type="protein sequence ID" value="CAL4062019.1"/>
    <property type="molecule type" value="Genomic_DNA"/>
</dbReference>
<dbReference type="FunFam" id="3.30.530.20:FF:000028">
    <property type="entry name" value="Phosphatidylinositol transfer protein 5"/>
    <property type="match status" value="1"/>
</dbReference>
<dbReference type="PRINTS" id="PR00391">
    <property type="entry name" value="PITRANSFER"/>
</dbReference>
<dbReference type="GO" id="GO:0035091">
    <property type="term" value="F:phosphatidylinositol binding"/>
    <property type="evidence" value="ECO:0007669"/>
    <property type="project" value="TreeGrafter"/>
</dbReference>
<evidence type="ECO:0000259" key="2">
    <source>
        <dbReference type="Pfam" id="PF02121"/>
    </source>
</evidence>
<dbReference type="GO" id="GO:0071944">
    <property type="term" value="C:cell periphery"/>
    <property type="evidence" value="ECO:0007669"/>
    <property type="project" value="UniProtKB-ARBA"/>
</dbReference>
<evidence type="ECO:0000313" key="4">
    <source>
        <dbReference type="Proteomes" id="UP001497623"/>
    </source>
</evidence>
<sequence length="328" mass="37734">MVDVWKIPVGFPIENYKLGQLYMIARHSAEQSDGGEGIEVIENGPHSDPVHGEGQFTEKRVHLSGKLPVWIRSYVPRFIYLTEKAWNYYPYTETEYTCSIIPRFSIKVKTRYENNNGSSDNCLGLSEEDLKQRIVEHVDILDPIEEKHYKKEEDPKYFKSVKTGRGPLEEGWRDIADVIMCSYKLVDVSFQVFGLQTKVEDWSHRAIRNVLLLGHLQAFAWIDEWFGMSIDDVRAYETNMQEETNEKIRSALKEKGDPESQTVENKDDKGNEEEEEEEEEEAKENDSNDGTKSKTKGSSTPSTSNSSQQSPTDSSQKSGYISSWFKWS</sequence>
<feature type="domain" description="Phosphatidylinositol transfer protein N-terminal" evidence="2">
    <location>
        <begin position="4"/>
        <end position="242"/>
    </location>
</feature>
<dbReference type="GO" id="GO:0005737">
    <property type="term" value="C:cytoplasm"/>
    <property type="evidence" value="ECO:0007669"/>
    <property type="project" value="UniProtKB-ARBA"/>
</dbReference>
<feature type="compositionally biased region" description="Low complexity" evidence="1">
    <location>
        <begin position="296"/>
        <end position="318"/>
    </location>
</feature>
<feature type="region of interest" description="Disordered" evidence="1">
    <location>
        <begin position="250"/>
        <end position="328"/>
    </location>
</feature>
<keyword evidence="4" id="KW-1185">Reference proteome</keyword>
<accession>A0AAV2PQD6</accession>
<dbReference type="InterPro" id="IPR023393">
    <property type="entry name" value="START-like_dom_sf"/>
</dbReference>
<name>A0AAV2PQD6_MEGNR</name>
<protein>
    <recommendedName>
        <fullName evidence="2">Phosphatidylinositol transfer protein N-terminal domain-containing protein</fullName>
    </recommendedName>
</protein>
<gene>
    <name evidence="3" type="ORF">MNOR_LOCUS2351</name>
</gene>
<reference evidence="3 4" key="1">
    <citation type="submission" date="2024-05" db="EMBL/GenBank/DDBJ databases">
        <authorList>
            <person name="Wallberg A."/>
        </authorList>
    </citation>
    <scope>NUCLEOTIDE SEQUENCE [LARGE SCALE GENOMIC DNA]</scope>
</reference>
<feature type="compositionally biased region" description="Acidic residues" evidence="1">
    <location>
        <begin position="270"/>
        <end position="283"/>
    </location>
</feature>
<organism evidence="3 4">
    <name type="scientific">Meganyctiphanes norvegica</name>
    <name type="common">Northern krill</name>
    <name type="synonym">Thysanopoda norvegica</name>
    <dbReference type="NCBI Taxonomy" id="48144"/>
    <lineage>
        <taxon>Eukaryota</taxon>
        <taxon>Metazoa</taxon>
        <taxon>Ecdysozoa</taxon>
        <taxon>Arthropoda</taxon>
        <taxon>Crustacea</taxon>
        <taxon>Multicrustacea</taxon>
        <taxon>Malacostraca</taxon>
        <taxon>Eumalacostraca</taxon>
        <taxon>Eucarida</taxon>
        <taxon>Euphausiacea</taxon>
        <taxon>Euphausiidae</taxon>
        <taxon>Meganyctiphanes</taxon>
    </lineage>
</organism>
<dbReference type="GO" id="GO:0008526">
    <property type="term" value="F:phosphatidylinositol transfer activity"/>
    <property type="evidence" value="ECO:0007669"/>
    <property type="project" value="TreeGrafter"/>
</dbReference>
<dbReference type="SUPFAM" id="SSF55961">
    <property type="entry name" value="Bet v1-like"/>
    <property type="match status" value="1"/>
</dbReference>
<dbReference type="Proteomes" id="UP001497623">
    <property type="component" value="Unassembled WGS sequence"/>
</dbReference>
<dbReference type="PANTHER" id="PTHR10658">
    <property type="entry name" value="PHOSPHATIDYLINOSITOL TRANSFER PROTEIN"/>
    <property type="match status" value="1"/>
</dbReference>
<dbReference type="Pfam" id="PF02121">
    <property type="entry name" value="IP_trans"/>
    <property type="match status" value="1"/>
</dbReference>
<comment type="caution">
    <text evidence="3">The sequence shown here is derived from an EMBL/GenBank/DDBJ whole genome shotgun (WGS) entry which is preliminary data.</text>
</comment>
<dbReference type="InterPro" id="IPR001666">
    <property type="entry name" value="PI_transfer"/>
</dbReference>
<dbReference type="PANTHER" id="PTHR10658:SF54">
    <property type="entry name" value="CYTOPLASMIC PHOSPHATIDYLINOSITOL TRANSFER PROTEIN 1"/>
    <property type="match status" value="1"/>
</dbReference>